<organism evidence="2 3">
    <name type="scientific">Saccharomycopsis crataegensis</name>
    <dbReference type="NCBI Taxonomy" id="43959"/>
    <lineage>
        <taxon>Eukaryota</taxon>
        <taxon>Fungi</taxon>
        <taxon>Dikarya</taxon>
        <taxon>Ascomycota</taxon>
        <taxon>Saccharomycotina</taxon>
        <taxon>Saccharomycetes</taxon>
        <taxon>Saccharomycopsidaceae</taxon>
        <taxon>Saccharomycopsis</taxon>
    </lineage>
</organism>
<name>A0AAV5QVQ4_9ASCO</name>
<proteinExistence type="predicted"/>
<accession>A0AAV5QVQ4</accession>
<dbReference type="GeneID" id="90076584"/>
<comment type="caution">
    <text evidence="2">The sequence shown here is derived from an EMBL/GenBank/DDBJ whole genome shotgun (WGS) entry which is preliminary data.</text>
</comment>
<evidence type="ECO:0000313" key="3">
    <source>
        <dbReference type="Proteomes" id="UP001360560"/>
    </source>
</evidence>
<dbReference type="RefSeq" id="XP_064855591.1">
    <property type="nucleotide sequence ID" value="XM_064999519.1"/>
</dbReference>
<evidence type="ECO:0000256" key="1">
    <source>
        <dbReference type="SAM" id="MobiDB-lite"/>
    </source>
</evidence>
<reference evidence="2 3" key="1">
    <citation type="journal article" date="2023" name="Elife">
        <title>Identification of key yeast species and microbe-microbe interactions impacting larval growth of Drosophila in the wild.</title>
        <authorList>
            <person name="Mure A."/>
            <person name="Sugiura Y."/>
            <person name="Maeda R."/>
            <person name="Honda K."/>
            <person name="Sakurai N."/>
            <person name="Takahashi Y."/>
            <person name="Watada M."/>
            <person name="Katoh T."/>
            <person name="Gotoh A."/>
            <person name="Gotoh Y."/>
            <person name="Taniguchi I."/>
            <person name="Nakamura K."/>
            <person name="Hayashi T."/>
            <person name="Katayama T."/>
            <person name="Uemura T."/>
            <person name="Hattori Y."/>
        </authorList>
    </citation>
    <scope>NUCLEOTIDE SEQUENCE [LARGE SCALE GENOMIC DNA]</scope>
    <source>
        <strain evidence="2 3">SC-9</strain>
    </source>
</reference>
<keyword evidence="3" id="KW-1185">Reference proteome</keyword>
<protein>
    <submittedName>
        <fullName evidence="2">Uncharacterized protein</fullName>
    </submittedName>
</protein>
<gene>
    <name evidence="2" type="ORF">DASC09_059350</name>
</gene>
<evidence type="ECO:0000313" key="2">
    <source>
        <dbReference type="EMBL" id="GMM38596.1"/>
    </source>
</evidence>
<feature type="region of interest" description="Disordered" evidence="1">
    <location>
        <begin position="1"/>
        <end position="28"/>
    </location>
</feature>
<dbReference type="AlphaFoldDB" id="A0AAV5QVQ4"/>
<dbReference type="EMBL" id="BTFZ01000020">
    <property type="protein sequence ID" value="GMM38596.1"/>
    <property type="molecule type" value="Genomic_DNA"/>
</dbReference>
<feature type="compositionally biased region" description="Polar residues" evidence="1">
    <location>
        <begin position="7"/>
        <end position="21"/>
    </location>
</feature>
<dbReference type="Proteomes" id="UP001360560">
    <property type="component" value="Unassembled WGS sequence"/>
</dbReference>
<sequence length="94" mass="11094">MHFAAWNNFTNLETHTDSTPHAQDEEEHDATKLYIPLVSKRLYKIYCKLFQKNIISPYQSTFSANYWLRDPVHPNTVKKGKNKQLRKVISDADR</sequence>